<name>A0A2M4DEU4_ANODA</name>
<protein>
    <submittedName>
        <fullName evidence="1">Putative secreted protein</fullName>
    </submittedName>
</protein>
<dbReference type="AlphaFoldDB" id="A0A2M4DEU4"/>
<reference evidence="1" key="1">
    <citation type="submission" date="2018-01" db="EMBL/GenBank/DDBJ databases">
        <title>An insight into the sialome of Amazonian anophelines.</title>
        <authorList>
            <person name="Ribeiro J.M."/>
            <person name="Scarpassa V."/>
            <person name="Calvo E."/>
        </authorList>
    </citation>
    <scope>NUCLEOTIDE SEQUENCE</scope>
</reference>
<evidence type="ECO:0000313" key="1">
    <source>
        <dbReference type="EMBL" id="MBW76102.1"/>
    </source>
</evidence>
<organism evidence="1">
    <name type="scientific">Anopheles darlingi</name>
    <name type="common">Mosquito</name>
    <dbReference type="NCBI Taxonomy" id="43151"/>
    <lineage>
        <taxon>Eukaryota</taxon>
        <taxon>Metazoa</taxon>
        <taxon>Ecdysozoa</taxon>
        <taxon>Arthropoda</taxon>
        <taxon>Hexapoda</taxon>
        <taxon>Insecta</taxon>
        <taxon>Pterygota</taxon>
        <taxon>Neoptera</taxon>
        <taxon>Endopterygota</taxon>
        <taxon>Diptera</taxon>
        <taxon>Nematocera</taxon>
        <taxon>Culicoidea</taxon>
        <taxon>Culicidae</taxon>
        <taxon>Anophelinae</taxon>
        <taxon>Anopheles</taxon>
    </lineage>
</organism>
<proteinExistence type="predicted"/>
<sequence>MISSSAASTVASFASASVTLLPCTTDAVPASISSPSTSGFSSFLTMESDPVAPPSSPYCWSSCCSTFTWSG</sequence>
<dbReference type="EMBL" id="GGFL01011924">
    <property type="protein sequence ID" value="MBW76102.1"/>
    <property type="molecule type" value="Transcribed_RNA"/>
</dbReference>
<accession>A0A2M4DEU4</accession>